<keyword evidence="2" id="KW-1185">Reference proteome</keyword>
<dbReference type="Proteomes" id="UP001589589">
    <property type="component" value="Unassembled WGS sequence"/>
</dbReference>
<gene>
    <name evidence="1" type="ORF">ACFFUQ_16310</name>
</gene>
<sequence>MILGFSTKINNKPTCFVERIHQALRLPFFKDSVPFNSQHCNKDFDYVMFPLLRPKLHTIREDKNDRWKSGMKIDFFINVRQKDMFRFAPVMKVVSVQDVYMSYRSNDVIQISVDDKELFVFSERLEFAQNDGFDTWEDFFDYFYPQIKATPDNFLKMKLIHWTDKKY</sequence>
<proteinExistence type="predicted"/>
<evidence type="ECO:0000313" key="1">
    <source>
        <dbReference type="EMBL" id="MFB9065585.1"/>
    </source>
</evidence>
<name>A0ABV5FPU6_9FLAO</name>
<comment type="caution">
    <text evidence="1">The sequence shown here is derived from an EMBL/GenBank/DDBJ whole genome shotgun (WGS) entry which is preliminary data.</text>
</comment>
<protein>
    <submittedName>
        <fullName evidence="1">Uncharacterized protein</fullName>
    </submittedName>
</protein>
<organism evidence="1 2">
    <name type="scientific">Flavobacterium branchiarum</name>
    <dbReference type="NCBI Taxonomy" id="1114870"/>
    <lineage>
        <taxon>Bacteria</taxon>
        <taxon>Pseudomonadati</taxon>
        <taxon>Bacteroidota</taxon>
        <taxon>Flavobacteriia</taxon>
        <taxon>Flavobacteriales</taxon>
        <taxon>Flavobacteriaceae</taxon>
        <taxon>Flavobacterium</taxon>
    </lineage>
</organism>
<dbReference type="RefSeq" id="WP_290263738.1">
    <property type="nucleotide sequence ID" value="NZ_JAUFQQ010000003.1"/>
</dbReference>
<accession>A0ABV5FPU6</accession>
<reference evidence="1 2" key="1">
    <citation type="submission" date="2024-09" db="EMBL/GenBank/DDBJ databases">
        <authorList>
            <person name="Sun Q."/>
            <person name="Mori K."/>
        </authorList>
    </citation>
    <scope>NUCLEOTIDE SEQUENCE [LARGE SCALE GENOMIC DNA]</scope>
    <source>
        <strain evidence="1 2">CECT 7908</strain>
    </source>
</reference>
<dbReference type="EMBL" id="JBHMEX010000054">
    <property type="protein sequence ID" value="MFB9065585.1"/>
    <property type="molecule type" value="Genomic_DNA"/>
</dbReference>
<evidence type="ECO:0000313" key="2">
    <source>
        <dbReference type="Proteomes" id="UP001589589"/>
    </source>
</evidence>